<dbReference type="Proteomes" id="UP000027093">
    <property type="component" value="Chromosome"/>
</dbReference>
<dbReference type="AlphaFoldDB" id="A0A060HGD8"/>
<reference evidence="2 3" key="1">
    <citation type="journal article" date="2014" name="Int. J. Syst. Evol. Microbiol.">
        <title>Nitrososphaera viennensis gen. nov., sp. nov., an aerobic and mesophilic, ammonia-oxidizing archaeon from soil and a member of the archaeal phylum Thaumarchaeota.</title>
        <authorList>
            <person name="Stieglmeier M."/>
            <person name="Klingl A."/>
            <person name="Alves R.J."/>
            <person name="Rittmann S.K."/>
            <person name="Melcher M."/>
            <person name="Leisch N."/>
            <person name="Schleper C."/>
        </authorList>
    </citation>
    <scope>NUCLEOTIDE SEQUENCE [LARGE SCALE GENOMIC DNA]</scope>
    <source>
        <strain evidence="2">EN76</strain>
    </source>
</reference>
<dbReference type="PROSITE" id="PS00028">
    <property type="entry name" value="ZINC_FINGER_C2H2_1"/>
    <property type="match status" value="2"/>
</dbReference>
<dbReference type="STRING" id="926571.NVIE_014530"/>
<organism evidence="2 3">
    <name type="scientific">Nitrososphaera viennensis EN76</name>
    <dbReference type="NCBI Taxonomy" id="926571"/>
    <lineage>
        <taxon>Archaea</taxon>
        <taxon>Nitrososphaerota</taxon>
        <taxon>Nitrososphaeria</taxon>
        <taxon>Nitrososphaerales</taxon>
        <taxon>Nitrososphaeraceae</taxon>
        <taxon>Nitrososphaera</taxon>
    </lineage>
</organism>
<dbReference type="InterPro" id="IPR036236">
    <property type="entry name" value="Znf_C2H2_sf"/>
</dbReference>
<gene>
    <name evidence="2" type="ORF">NVIE_014530</name>
</gene>
<dbReference type="PROSITE" id="PS50157">
    <property type="entry name" value="ZINC_FINGER_C2H2_2"/>
    <property type="match status" value="2"/>
</dbReference>
<evidence type="ECO:0000313" key="2">
    <source>
        <dbReference type="EMBL" id="AIC15694.1"/>
    </source>
</evidence>
<keyword evidence="3" id="KW-1185">Reference proteome</keyword>
<dbReference type="Gene3D" id="3.30.160.60">
    <property type="entry name" value="Classic Zinc Finger"/>
    <property type="match status" value="1"/>
</dbReference>
<dbReference type="HOGENOM" id="CLU_198693_0_0_2"/>
<name>A0A060HGD8_9ARCH</name>
<dbReference type="KEGG" id="nvn:NVIE_014530"/>
<sequence>MLGREEPEEMTGLFSAKHECDKCGKKFRKVEEFMQHQQVAHESKQYVCEKCDMGFDGMEQMRDHAKKFHSYNRMLDDRKKGSN</sequence>
<dbReference type="EMBL" id="CP007536">
    <property type="protein sequence ID" value="AIC15694.1"/>
    <property type="molecule type" value="Genomic_DNA"/>
</dbReference>
<dbReference type="SUPFAM" id="SSF57667">
    <property type="entry name" value="beta-beta-alpha zinc fingers"/>
    <property type="match status" value="1"/>
</dbReference>
<feature type="domain" description="C2H2-type" evidence="1">
    <location>
        <begin position="46"/>
        <end position="74"/>
    </location>
</feature>
<protein>
    <submittedName>
        <fullName evidence="2">Zinc finger protein 33b (Modular protein)</fullName>
    </submittedName>
</protein>
<proteinExistence type="predicted"/>
<dbReference type="InterPro" id="IPR013087">
    <property type="entry name" value="Znf_C2H2_type"/>
</dbReference>
<dbReference type="SMART" id="SM00355">
    <property type="entry name" value="ZnF_C2H2"/>
    <property type="match status" value="2"/>
</dbReference>
<evidence type="ECO:0000313" key="3">
    <source>
        <dbReference type="Proteomes" id="UP000027093"/>
    </source>
</evidence>
<accession>A0A060HGD8</accession>
<feature type="domain" description="C2H2-type" evidence="1">
    <location>
        <begin position="18"/>
        <end position="46"/>
    </location>
</feature>
<dbReference type="Pfam" id="PF00096">
    <property type="entry name" value="zf-C2H2"/>
    <property type="match status" value="1"/>
</dbReference>
<evidence type="ECO:0000259" key="1">
    <source>
        <dbReference type="PROSITE" id="PS50157"/>
    </source>
</evidence>